<protein>
    <submittedName>
        <fullName evidence="1">Uncharacterized protein</fullName>
    </submittedName>
</protein>
<dbReference type="AlphaFoldDB" id="A0AAD7CAH9"/>
<comment type="caution">
    <text evidence="1">The sequence shown here is derived from an EMBL/GenBank/DDBJ whole genome shotgun (WGS) entry which is preliminary data.</text>
</comment>
<reference evidence="1" key="1">
    <citation type="submission" date="2023-03" db="EMBL/GenBank/DDBJ databases">
        <title>Massive genome expansion in bonnet fungi (Mycena s.s.) driven by repeated elements and novel gene families across ecological guilds.</title>
        <authorList>
            <consortium name="Lawrence Berkeley National Laboratory"/>
            <person name="Harder C.B."/>
            <person name="Miyauchi S."/>
            <person name="Viragh M."/>
            <person name="Kuo A."/>
            <person name="Thoen E."/>
            <person name="Andreopoulos B."/>
            <person name="Lu D."/>
            <person name="Skrede I."/>
            <person name="Drula E."/>
            <person name="Henrissat B."/>
            <person name="Morin E."/>
            <person name="Kohler A."/>
            <person name="Barry K."/>
            <person name="LaButti K."/>
            <person name="Morin E."/>
            <person name="Salamov A."/>
            <person name="Lipzen A."/>
            <person name="Mereny Z."/>
            <person name="Hegedus B."/>
            <person name="Baldrian P."/>
            <person name="Stursova M."/>
            <person name="Weitz H."/>
            <person name="Taylor A."/>
            <person name="Grigoriev I.V."/>
            <person name="Nagy L.G."/>
            <person name="Martin F."/>
            <person name="Kauserud H."/>
        </authorList>
    </citation>
    <scope>NUCLEOTIDE SEQUENCE</scope>
    <source>
        <strain evidence="1">9284</strain>
    </source>
</reference>
<accession>A0AAD7CAH9</accession>
<proteinExistence type="predicted"/>
<organism evidence="1 2">
    <name type="scientific">Roridomyces roridus</name>
    <dbReference type="NCBI Taxonomy" id="1738132"/>
    <lineage>
        <taxon>Eukaryota</taxon>
        <taxon>Fungi</taxon>
        <taxon>Dikarya</taxon>
        <taxon>Basidiomycota</taxon>
        <taxon>Agaricomycotina</taxon>
        <taxon>Agaricomycetes</taxon>
        <taxon>Agaricomycetidae</taxon>
        <taxon>Agaricales</taxon>
        <taxon>Marasmiineae</taxon>
        <taxon>Mycenaceae</taxon>
        <taxon>Roridomyces</taxon>
    </lineage>
</organism>
<evidence type="ECO:0000313" key="1">
    <source>
        <dbReference type="EMBL" id="KAJ7643837.1"/>
    </source>
</evidence>
<dbReference type="EMBL" id="JARKIF010000003">
    <property type="protein sequence ID" value="KAJ7643837.1"/>
    <property type="molecule type" value="Genomic_DNA"/>
</dbReference>
<name>A0AAD7CAH9_9AGAR</name>
<sequence length="174" mass="19293">MPTSISPSDDHVMSEFATVFARRFDSADSEYDAPCPSSPAAADDPRVDTVVTFGGITPTCACCRALNLACHFAEAGFPCPRCWNSSHECEFSTVDFFVDNLAAYQYNFLEDDHALILESIALGALHPSLYIQERYRAYEWFYSVGRGACTRFRVNVNATKGLTRAGLRMLFSTV</sequence>
<evidence type="ECO:0000313" key="2">
    <source>
        <dbReference type="Proteomes" id="UP001221142"/>
    </source>
</evidence>
<keyword evidence="2" id="KW-1185">Reference proteome</keyword>
<gene>
    <name evidence="1" type="ORF">FB45DRAFT_1052718</name>
</gene>
<dbReference type="Proteomes" id="UP001221142">
    <property type="component" value="Unassembled WGS sequence"/>
</dbReference>